<dbReference type="InterPro" id="IPR057670">
    <property type="entry name" value="SH3_retrovirus"/>
</dbReference>
<evidence type="ECO:0000313" key="3">
    <source>
        <dbReference type="Proteomes" id="UP000000226"/>
    </source>
</evidence>
<accession>V7CWY7</accession>
<evidence type="ECO:0000313" key="2">
    <source>
        <dbReference type="EMBL" id="ESW33436.1"/>
    </source>
</evidence>
<gene>
    <name evidence="2" type="ORF">PHAVU_001G069100g</name>
</gene>
<reference evidence="3" key="1">
    <citation type="journal article" date="2014" name="Nat. Genet.">
        <title>A reference genome for common bean and genome-wide analysis of dual domestications.</title>
        <authorList>
            <person name="Schmutz J."/>
            <person name="McClean P.E."/>
            <person name="Mamidi S."/>
            <person name="Wu G.A."/>
            <person name="Cannon S.B."/>
            <person name="Grimwood J."/>
            <person name="Jenkins J."/>
            <person name="Shu S."/>
            <person name="Song Q."/>
            <person name="Chavarro C."/>
            <person name="Torres-Torres M."/>
            <person name="Geffroy V."/>
            <person name="Moghaddam S.M."/>
            <person name="Gao D."/>
            <person name="Abernathy B."/>
            <person name="Barry K."/>
            <person name="Blair M."/>
            <person name="Brick M.A."/>
            <person name="Chovatia M."/>
            <person name="Gepts P."/>
            <person name="Goodstein D.M."/>
            <person name="Gonzales M."/>
            <person name="Hellsten U."/>
            <person name="Hyten D.L."/>
            <person name="Jia G."/>
            <person name="Kelly J.D."/>
            <person name="Kudrna D."/>
            <person name="Lee R."/>
            <person name="Richard M.M."/>
            <person name="Miklas P.N."/>
            <person name="Osorno J.M."/>
            <person name="Rodrigues J."/>
            <person name="Thareau V."/>
            <person name="Urrea C.A."/>
            <person name="Wang M."/>
            <person name="Yu Y."/>
            <person name="Zhang M."/>
            <person name="Wing R.A."/>
            <person name="Cregan P.B."/>
            <person name="Rokhsar D.S."/>
            <person name="Jackson S.A."/>
        </authorList>
    </citation>
    <scope>NUCLEOTIDE SEQUENCE [LARGE SCALE GENOMIC DNA]</scope>
    <source>
        <strain evidence="3">cv. G19833</strain>
    </source>
</reference>
<dbReference type="Proteomes" id="UP000000226">
    <property type="component" value="Chromosome 1"/>
</dbReference>
<feature type="domain" description="Retroviral polymerase SH3-like" evidence="1">
    <location>
        <begin position="6"/>
        <end position="57"/>
    </location>
</feature>
<evidence type="ECO:0000259" key="1">
    <source>
        <dbReference type="Pfam" id="PF25597"/>
    </source>
</evidence>
<dbReference type="EMBL" id="CM002288">
    <property type="protein sequence ID" value="ESW33436.1"/>
    <property type="molecule type" value="Genomic_DNA"/>
</dbReference>
<organism evidence="2 3">
    <name type="scientific">Phaseolus vulgaris</name>
    <name type="common">Kidney bean</name>
    <name type="synonym">French bean</name>
    <dbReference type="NCBI Taxonomy" id="3885"/>
    <lineage>
        <taxon>Eukaryota</taxon>
        <taxon>Viridiplantae</taxon>
        <taxon>Streptophyta</taxon>
        <taxon>Embryophyta</taxon>
        <taxon>Tracheophyta</taxon>
        <taxon>Spermatophyta</taxon>
        <taxon>Magnoliopsida</taxon>
        <taxon>eudicotyledons</taxon>
        <taxon>Gunneridae</taxon>
        <taxon>Pentapetalae</taxon>
        <taxon>rosids</taxon>
        <taxon>fabids</taxon>
        <taxon>Fabales</taxon>
        <taxon>Fabaceae</taxon>
        <taxon>Papilionoideae</taxon>
        <taxon>50 kb inversion clade</taxon>
        <taxon>NPAAA clade</taxon>
        <taxon>indigoferoid/millettioid clade</taxon>
        <taxon>Phaseoleae</taxon>
        <taxon>Phaseolus</taxon>
    </lineage>
</organism>
<protein>
    <recommendedName>
        <fullName evidence="1">Retroviral polymerase SH3-like domain-containing protein</fullName>
    </recommendedName>
</protein>
<feature type="non-terminal residue" evidence="2">
    <location>
        <position position="1"/>
    </location>
</feature>
<sequence length="112" mass="13117">VLVLLFFFIHKVKHSKLSSHFVLCVFHSYRDCQKNYHCHDPTNHKLYVSHHVIFHKYIPLYSFPSNSHNSTRSDLICIDPFFINDDDVNNLGIENCKDYNGTTTTQDLPMTS</sequence>
<dbReference type="Pfam" id="PF25597">
    <property type="entry name" value="SH3_retrovirus"/>
    <property type="match status" value="1"/>
</dbReference>
<dbReference type="Gramene" id="ESW33436">
    <property type="protein sequence ID" value="ESW33436"/>
    <property type="gene ID" value="PHAVU_001G069100g"/>
</dbReference>
<dbReference type="OrthoDB" id="1750165at2759"/>
<name>V7CWY7_PHAVU</name>
<proteinExistence type="predicted"/>
<dbReference type="AlphaFoldDB" id="V7CWY7"/>
<keyword evidence="3" id="KW-1185">Reference proteome</keyword>